<evidence type="ECO:0000313" key="7">
    <source>
        <dbReference type="Proteomes" id="UP000594454"/>
    </source>
</evidence>
<feature type="transmembrane region" description="Helical" evidence="5">
    <location>
        <begin position="333"/>
        <end position="352"/>
    </location>
</feature>
<sequence>MTDIIHRITGDFGIWQLRAVLIIFLCKIPSSWFMACVIFTAPAPRFNEYYCADGLPEQEQPTGVSKFSLHDFYNTAGNYSHHDHCFKEQYNNVTNKYDEVPCTSFQYIPTDYWSLVTQFNLVCSREIFVAWTQFWHLFGVLMGGISATKLMLRFSPRNVMLMGMITQIFCGCITGMTSSFNIHCAFRCFSAMCCALMFTAGQTIFSEITGGKYRLGVATLFDQFWSIGVILLPGLSSFFSSWVHIYLAITFPTVILILLYPWIPDAPRWLLKRDRVEEVERILIESAGINDRMWMVPQNLHEELETLANSLKSEPPPANWWSLWTGPRAKTHLIAAHIAWTVYVTNFNGMLLNIRSFGREYLNINTIFTGISEILGCFLALFFALHTRNKWMSAGIYNIVAGLIGCLGWFISDEWSETTRVAVWMVLSSIPKAGVSISQSMLIAGTSELVPAPKRQIFTFSCIVVARIGLLTAPFINVLKNFDTALSLTAFCVLGLIGGIATCFLRSEQINTNDSAGTDFERNPNNLCASSTTEDIITTRNGIPSTINVWTTEPQFSEKTNL</sequence>
<dbReference type="InterPro" id="IPR011701">
    <property type="entry name" value="MFS"/>
</dbReference>
<dbReference type="Gene3D" id="1.20.1250.20">
    <property type="entry name" value="MFS general substrate transporter like domains"/>
    <property type="match status" value="1"/>
</dbReference>
<keyword evidence="3 5" id="KW-1133">Transmembrane helix</keyword>
<feature type="transmembrane region" description="Helical" evidence="5">
    <location>
        <begin position="391"/>
        <end position="411"/>
    </location>
</feature>
<keyword evidence="2 5" id="KW-0812">Transmembrane</keyword>
<feature type="transmembrane region" description="Helical" evidence="5">
    <location>
        <begin position="485"/>
        <end position="505"/>
    </location>
</feature>
<feature type="transmembrane region" description="Helical" evidence="5">
    <location>
        <begin position="423"/>
        <end position="445"/>
    </location>
</feature>
<protein>
    <submittedName>
        <fullName evidence="6">Uncharacterized protein</fullName>
    </submittedName>
</protein>
<dbReference type="Proteomes" id="UP000594454">
    <property type="component" value="Chromosome 6"/>
</dbReference>
<dbReference type="Pfam" id="PF07690">
    <property type="entry name" value="MFS_1"/>
    <property type="match status" value="1"/>
</dbReference>
<organism evidence="6 7">
    <name type="scientific">Hermetia illucens</name>
    <name type="common">Black soldier fly</name>
    <dbReference type="NCBI Taxonomy" id="343691"/>
    <lineage>
        <taxon>Eukaryota</taxon>
        <taxon>Metazoa</taxon>
        <taxon>Ecdysozoa</taxon>
        <taxon>Arthropoda</taxon>
        <taxon>Hexapoda</taxon>
        <taxon>Insecta</taxon>
        <taxon>Pterygota</taxon>
        <taxon>Neoptera</taxon>
        <taxon>Endopterygota</taxon>
        <taxon>Diptera</taxon>
        <taxon>Brachycera</taxon>
        <taxon>Stratiomyomorpha</taxon>
        <taxon>Stratiomyidae</taxon>
        <taxon>Hermetiinae</taxon>
        <taxon>Hermetia</taxon>
    </lineage>
</organism>
<proteinExistence type="predicted"/>
<feature type="transmembrane region" description="Helical" evidence="5">
    <location>
        <begin position="245"/>
        <end position="263"/>
    </location>
</feature>
<keyword evidence="7" id="KW-1185">Reference proteome</keyword>
<feature type="transmembrane region" description="Helical" evidence="5">
    <location>
        <begin position="134"/>
        <end position="152"/>
    </location>
</feature>
<evidence type="ECO:0000256" key="5">
    <source>
        <dbReference type="SAM" id="Phobius"/>
    </source>
</evidence>
<reference evidence="6 7" key="1">
    <citation type="submission" date="2020-11" db="EMBL/GenBank/DDBJ databases">
        <authorList>
            <person name="Wallbank WR R."/>
            <person name="Pardo Diaz C."/>
            <person name="Kozak K."/>
            <person name="Martin S."/>
            <person name="Jiggins C."/>
            <person name="Moest M."/>
            <person name="Warren A I."/>
            <person name="Generalovic N T."/>
            <person name="Byers J.R.P. K."/>
            <person name="Montejo-Kovacevich G."/>
            <person name="Yen C E."/>
        </authorList>
    </citation>
    <scope>NUCLEOTIDE SEQUENCE [LARGE SCALE GENOMIC DNA]</scope>
</reference>
<feature type="transmembrane region" description="Helical" evidence="5">
    <location>
        <begin position="20"/>
        <end position="40"/>
    </location>
</feature>
<feature type="transmembrane region" description="Helical" evidence="5">
    <location>
        <begin position="159"/>
        <end position="178"/>
    </location>
</feature>
<dbReference type="OrthoDB" id="5296287at2759"/>
<dbReference type="GO" id="GO:0022857">
    <property type="term" value="F:transmembrane transporter activity"/>
    <property type="evidence" value="ECO:0007669"/>
    <property type="project" value="InterPro"/>
</dbReference>
<dbReference type="OMA" id="MLLACMN"/>
<dbReference type="EMBL" id="LR899014">
    <property type="protein sequence ID" value="CAD7093442.1"/>
    <property type="molecule type" value="Genomic_DNA"/>
</dbReference>
<evidence type="ECO:0000313" key="6">
    <source>
        <dbReference type="EMBL" id="CAD7093442.1"/>
    </source>
</evidence>
<dbReference type="GO" id="GO:0016020">
    <property type="term" value="C:membrane"/>
    <property type="evidence" value="ECO:0007669"/>
    <property type="project" value="UniProtKB-SubCell"/>
</dbReference>
<gene>
    <name evidence="6" type="ORF">HERILL_LOCUS15724</name>
</gene>
<dbReference type="PANTHER" id="PTHR24064">
    <property type="entry name" value="SOLUTE CARRIER FAMILY 22 MEMBER"/>
    <property type="match status" value="1"/>
</dbReference>
<comment type="subcellular location">
    <subcellularLocation>
        <location evidence="1">Membrane</location>
        <topology evidence="1">Multi-pass membrane protein</topology>
    </subcellularLocation>
</comment>
<accession>A0A7R8V7B3</accession>
<feature type="transmembrane region" description="Helical" evidence="5">
    <location>
        <begin position="364"/>
        <end position="384"/>
    </location>
</feature>
<evidence type="ECO:0000256" key="1">
    <source>
        <dbReference type="ARBA" id="ARBA00004141"/>
    </source>
</evidence>
<feature type="transmembrane region" description="Helical" evidence="5">
    <location>
        <begin position="184"/>
        <end position="205"/>
    </location>
</feature>
<name>A0A7R8V7B3_HERIL</name>
<keyword evidence="4 5" id="KW-0472">Membrane</keyword>
<dbReference type="SUPFAM" id="SSF103473">
    <property type="entry name" value="MFS general substrate transporter"/>
    <property type="match status" value="1"/>
</dbReference>
<dbReference type="InterPro" id="IPR036259">
    <property type="entry name" value="MFS_trans_sf"/>
</dbReference>
<dbReference type="CDD" id="cd17317">
    <property type="entry name" value="MFS_SLC22"/>
    <property type="match status" value="1"/>
</dbReference>
<feature type="transmembrane region" description="Helical" evidence="5">
    <location>
        <begin position="457"/>
        <end position="479"/>
    </location>
</feature>
<dbReference type="InParanoid" id="A0A7R8V7B3"/>
<dbReference type="AlphaFoldDB" id="A0A7R8V7B3"/>
<evidence type="ECO:0000256" key="3">
    <source>
        <dbReference type="ARBA" id="ARBA00022989"/>
    </source>
</evidence>
<evidence type="ECO:0000256" key="2">
    <source>
        <dbReference type="ARBA" id="ARBA00022692"/>
    </source>
</evidence>
<evidence type="ECO:0000256" key="4">
    <source>
        <dbReference type="ARBA" id="ARBA00023136"/>
    </source>
</evidence>